<dbReference type="InterPro" id="IPR045851">
    <property type="entry name" value="AMP-bd_C_sf"/>
</dbReference>
<feature type="domain" description="AMP-dependent synthetase/ligase" evidence="1">
    <location>
        <begin position="44"/>
        <end position="143"/>
    </location>
</feature>
<dbReference type="Gene3D" id="3.40.50.980">
    <property type="match status" value="3"/>
</dbReference>
<gene>
    <name evidence="3" type="ORF">HJ588_13900</name>
</gene>
<dbReference type="Pfam" id="PF00501">
    <property type="entry name" value="AMP-binding"/>
    <property type="match status" value="2"/>
</dbReference>
<dbReference type="InterPro" id="IPR020845">
    <property type="entry name" value="AMP-binding_CS"/>
</dbReference>
<comment type="caution">
    <text evidence="3">The sequence shown here is derived from an EMBL/GenBank/DDBJ whole genome shotgun (WGS) entry which is preliminary data.</text>
</comment>
<feature type="domain" description="AMP-binding enzyme C-terminal" evidence="2">
    <location>
        <begin position="422"/>
        <end position="498"/>
    </location>
</feature>
<name>A0A849AJ05_9MICO</name>
<sequence>MTHAQLHILPPPPGRQADLTGVVRDDSGAAHYAHLPASMTTLLAERARTQPDDEAVVELDADRLTFAQLWDRASRVAGGLRDAGLRPGDRAAITLPAGADWTVALWGCFLAGVIAVPVNTRFAAPEIEHVLQDSGAAFVFAPDHPLPQGDPWHTDSNLTDVAAIFYTSGTTGRPKGAMTTHEAFLSNCESTANRGSAQHPPVIGTAYRTLITVPLFHVTGCNSQLLAATYVGGTAVIMPTLDLARMAKALGDERISNLTTVPAIYAMLLGHESFADADVSTVQRCGYGGAPMPPALLRRIREAFPKAALGNGYGMTETAALATSLPDEDADAHPDSVGYPTAVVDYALYHPDPVTGIGELLMRGPNITVGYWNDPAKTEAAFVDGWLRSGDMARIDEDGRVYIVDRAKDMINRGGENVYCVEVENALAGAPGVAESAVVGVPNERLGEAVGAVLVPRPGTTIDPEAVTAYLATRIADFKVPQYIAIRHEPLPRNPGGKILKGGLRTGIDWGERLR</sequence>
<reference evidence="3 4" key="1">
    <citation type="submission" date="2020-05" db="EMBL/GenBank/DDBJ databases">
        <title>Flexivirga sp. ID2601S isolated from air conditioner.</title>
        <authorList>
            <person name="Kim D.H."/>
        </authorList>
    </citation>
    <scope>NUCLEOTIDE SEQUENCE [LARGE SCALE GENOMIC DNA]</scope>
    <source>
        <strain evidence="3 4">ID2601S</strain>
    </source>
</reference>
<keyword evidence="4" id="KW-1185">Reference proteome</keyword>
<dbReference type="Gene3D" id="2.30.38.10">
    <property type="entry name" value="Luciferase, Domain 3"/>
    <property type="match status" value="1"/>
</dbReference>
<evidence type="ECO:0000259" key="1">
    <source>
        <dbReference type="Pfam" id="PF00501"/>
    </source>
</evidence>
<dbReference type="EMBL" id="JABENB010000002">
    <property type="protein sequence ID" value="NNG40359.1"/>
    <property type="molecule type" value="Genomic_DNA"/>
</dbReference>
<evidence type="ECO:0000313" key="4">
    <source>
        <dbReference type="Proteomes" id="UP000557772"/>
    </source>
</evidence>
<dbReference type="InterPro" id="IPR050237">
    <property type="entry name" value="ATP-dep_AMP-bd_enzyme"/>
</dbReference>
<accession>A0A849AJ05</accession>
<evidence type="ECO:0000259" key="2">
    <source>
        <dbReference type="Pfam" id="PF13193"/>
    </source>
</evidence>
<organism evidence="3 4">
    <name type="scientific">Flexivirga aerilata</name>
    <dbReference type="NCBI Taxonomy" id="1656889"/>
    <lineage>
        <taxon>Bacteria</taxon>
        <taxon>Bacillati</taxon>
        <taxon>Actinomycetota</taxon>
        <taxon>Actinomycetes</taxon>
        <taxon>Micrococcales</taxon>
        <taxon>Dermacoccaceae</taxon>
        <taxon>Flexivirga</taxon>
    </lineage>
</organism>
<dbReference type="PROSITE" id="PS00455">
    <property type="entry name" value="AMP_BINDING"/>
    <property type="match status" value="1"/>
</dbReference>
<dbReference type="Gene3D" id="3.30.300.30">
    <property type="match status" value="1"/>
</dbReference>
<feature type="domain" description="AMP-dependent synthetase/ligase" evidence="1">
    <location>
        <begin position="155"/>
        <end position="372"/>
    </location>
</feature>
<dbReference type="Proteomes" id="UP000557772">
    <property type="component" value="Unassembled WGS sequence"/>
</dbReference>
<evidence type="ECO:0000313" key="3">
    <source>
        <dbReference type="EMBL" id="NNG40359.1"/>
    </source>
</evidence>
<proteinExistence type="predicted"/>
<dbReference type="PANTHER" id="PTHR43767">
    <property type="entry name" value="LONG-CHAIN-FATTY-ACID--COA LIGASE"/>
    <property type="match status" value="1"/>
</dbReference>
<dbReference type="AlphaFoldDB" id="A0A849AJ05"/>
<dbReference type="RefSeq" id="WP_171156546.1">
    <property type="nucleotide sequence ID" value="NZ_JABENB010000002.1"/>
</dbReference>
<dbReference type="GO" id="GO:0016878">
    <property type="term" value="F:acid-thiol ligase activity"/>
    <property type="evidence" value="ECO:0007669"/>
    <property type="project" value="UniProtKB-ARBA"/>
</dbReference>
<dbReference type="Pfam" id="PF13193">
    <property type="entry name" value="AMP-binding_C"/>
    <property type="match status" value="1"/>
</dbReference>
<dbReference type="SUPFAM" id="SSF56801">
    <property type="entry name" value="Acetyl-CoA synthetase-like"/>
    <property type="match status" value="1"/>
</dbReference>
<dbReference type="InterPro" id="IPR000873">
    <property type="entry name" value="AMP-dep_synth/lig_dom"/>
</dbReference>
<dbReference type="InterPro" id="IPR025110">
    <property type="entry name" value="AMP-bd_C"/>
</dbReference>
<dbReference type="PANTHER" id="PTHR43767:SF1">
    <property type="entry name" value="NONRIBOSOMAL PEPTIDE SYNTHASE PES1 (EUROFUNG)-RELATED"/>
    <property type="match status" value="1"/>
</dbReference>
<protein>
    <submittedName>
        <fullName evidence="3">AMP-binding protein</fullName>
    </submittedName>
</protein>